<evidence type="ECO:0000313" key="3">
    <source>
        <dbReference type="Proteomes" id="UP000009027"/>
    </source>
</evidence>
<organism evidence="2 3">
    <name type="scientific">Trypanosoma vivax (strain Y486)</name>
    <dbReference type="NCBI Taxonomy" id="1055687"/>
    <lineage>
        <taxon>Eukaryota</taxon>
        <taxon>Discoba</taxon>
        <taxon>Euglenozoa</taxon>
        <taxon>Kinetoplastea</taxon>
        <taxon>Metakinetoplastina</taxon>
        <taxon>Trypanosomatida</taxon>
        <taxon>Trypanosomatidae</taxon>
        <taxon>Trypanosoma</taxon>
        <taxon>Duttonella</taxon>
    </lineage>
</organism>
<reference evidence="2 3" key="1">
    <citation type="journal article" date="2012" name="Proc. Natl. Acad. Sci. U.S.A.">
        <title>Antigenic diversity is generated by distinct evolutionary mechanisms in African trypanosome species.</title>
        <authorList>
            <person name="Jackson A.P."/>
            <person name="Berry A."/>
            <person name="Aslett M."/>
            <person name="Allison H.C."/>
            <person name="Burton P."/>
            <person name="Vavrova-Anderson J."/>
            <person name="Brown R."/>
            <person name="Browne H."/>
            <person name="Corton N."/>
            <person name="Hauser H."/>
            <person name="Gamble J."/>
            <person name="Gilderthorp R."/>
            <person name="Marcello L."/>
            <person name="McQuillan J."/>
            <person name="Otto T.D."/>
            <person name="Quail M.A."/>
            <person name="Sanders M.J."/>
            <person name="van Tonder A."/>
            <person name="Ginger M.L."/>
            <person name="Field M.C."/>
            <person name="Barry J.D."/>
            <person name="Hertz-Fowler C."/>
            <person name="Berriman M."/>
        </authorList>
    </citation>
    <scope>NUCLEOTIDE SEQUENCE</scope>
    <source>
        <strain evidence="2 3">Y486</strain>
    </source>
</reference>
<evidence type="ECO:0000256" key="1">
    <source>
        <dbReference type="SAM" id="SignalP"/>
    </source>
</evidence>
<keyword evidence="3" id="KW-1185">Reference proteome</keyword>
<feature type="signal peptide" evidence="1">
    <location>
        <begin position="1"/>
        <end position="21"/>
    </location>
</feature>
<keyword evidence="1" id="KW-0732">Signal</keyword>
<dbReference type="Proteomes" id="UP000009027">
    <property type="component" value="Unassembled WGS sequence"/>
</dbReference>
<dbReference type="EMBL" id="CAEX01002321">
    <property type="protein sequence ID" value="CCD18974.1"/>
    <property type="molecule type" value="Genomic_DNA"/>
</dbReference>
<dbReference type="AlphaFoldDB" id="F9WN59"/>
<name>F9WN59_TRYVY</name>
<gene>
    <name evidence="2" type="ORF">TvY486_0001490</name>
</gene>
<evidence type="ECO:0000313" key="2">
    <source>
        <dbReference type="EMBL" id="CCD18974.1"/>
    </source>
</evidence>
<protein>
    <submittedName>
        <fullName evidence="2">Uncharacterized protein</fullName>
    </submittedName>
</protein>
<feature type="chain" id="PRO_5003395214" evidence="1">
    <location>
        <begin position="22"/>
        <end position="467"/>
    </location>
</feature>
<proteinExistence type="predicted"/>
<sequence>MSSALAICLQTLFIFAMTVCGDHGSDTEKCKKDMKKAQDRTQASKIVVQWVYLLNRTRGCLQKTLERLEDVDTKIAVTFGRLEGQMRQLLQTSVGSGRSSAYVKTAREAVLSVLAELQREGGSRAANVRDQLRSAAKWTVEHQAALDAIEPISNCLWDAKTNGMVADHQEALNELFEFVPGVNESEFCKNARSVLLSKKDWLESHIKQVKRVVAAFLPIWRFNTVWRAIENNVQQNEHNCKLLDASLLLVSEHHASQNQNVDDGTSGTRLLSKMRATEGVLVEKVTAMSRRRLHKQRHLVMLAEDVREVMRAYEKLCAQFKPRQAETEVEKVLNFGAASNECSGYLSISAGTAARHGSGSGCLAPVIELSFNMTGVSSASASADVTRSSANSGPAIERLAEKIVTYATQLGQGIEEVDKLERCLSTLNKMKFDLQSEVVRQRDVIEQRSTKHTCKDIWQQLLELIPR</sequence>
<dbReference type="VEuPathDB" id="TriTrypDB:TvY486_0001490"/>
<accession>F9WN59</accession>